<feature type="domain" description="DinB-like" evidence="1">
    <location>
        <begin position="24"/>
        <end position="162"/>
    </location>
</feature>
<dbReference type="OrthoDB" id="117483at2"/>
<dbReference type="Gene3D" id="1.20.120.450">
    <property type="entry name" value="dinb family like domain"/>
    <property type="match status" value="1"/>
</dbReference>
<gene>
    <name evidence="2" type="ORF">SAMN04488508_11720</name>
</gene>
<protein>
    <submittedName>
        <fullName evidence="2">DinB superfamily protein</fullName>
    </submittedName>
</protein>
<dbReference type="Proteomes" id="UP000184432">
    <property type="component" value="Unassembled WGS sequence"/>
</dbReference>
<evidence type="ECO:0000313" key="3">
    <source>
        <dbReference type="Proteomes" id="UP000184432"/>
    </source>
</evidence>
<accession>A0A1M6LIQ9</accession>
<dbReference type="AlphaFoldDB" id="A0A1M6LIQ9"/>
<dbReference type="STRING" id="570521.SAMN04488508_11720"/>
<keyword evidence="3" id="KW-1185">Reference proteome</keyword>
<reference evidence="3" key="1">
    <citation type="submission" date="2016-11" db="EMBL/GenBank/DDBJ databases">
        <authorList>
            <person name="Varghese N."/>
            <person name="Submissions S."/>
        </authorList>
    </citation>
    <scope>NUCLEOTIDE SEQUENCE [LARGE SCALE GENOMIC DNA]</scope>
    <source>
        <strain evidence="3">DSM 22623</strain>
    </source>
</reference>
<dbReference type="InterPro" id="IPR024775">
    <property type="entry name" value="DinB-like"/>
</dbReference>
<dbReference type="SUPFAM" id="SSF109854">
    <property type="entry name" value="DinB/YfiT-like putative metalloenzymes"/>
    <property type="match status" value="1"/>
</dbReference>
<evidence type="ECO:0000313" key="2">
    <source>
        <dbReference type="EMBL" id="SHJ71080.1"/>
    </source>
</evidence>
<organism evidence="2 3">
    <name type="scientific">Aquimarina spongiae</name>
    <dbReference type="NCBI Taxonomy" id="570521"/>
    <lineage>
        <taxon>Bacteria</taxon>
        <taxon>Pseudomonadati</taxon>
        <taxon>Bacteroidota</taxon>
        <taxon>Flavobacteriia</taxon>
        <taxon>Flavobacteriales</taxon>
        <taxon>Flavobacteriaceae</taxon>
        <taxon>Aquimarina</taxon>
    </lineage>
</organism>
<name>A0A1M6LIQ9_9FLAO</name>
<dbReference type="EMBL" id="FQYP01000017">
    <property type="protein sequence ID" value="SHJ71080.1"/>
    <property type="molecule type" value="Genomic_DNA"/>
</dbReference>
<proteinExistence type="predicted"/>
<dbReference type="Pfam" id="PF12867">
    <property type="entry name" value="DinB_2"/>
    <property type="match status" value="1"/>
</dbReference>
<sequence>MNPTIFKSCPTYDYQIGYLICEMEYIRNETIRITKDLSVTDLDFRFDKDANSIGTLLMHIAALEFKFVLNFLFKRPFNNEEKEKYAPAMPIFMHKNLIKGNPITYYQSELLHVRKQTLSQYEMIKDEWLQQEVITPMGEKIGNHLYLNKHILFDEVSHQGQIKLIKKRLQ</sequence>
<evidence type="ECO:0000259" key="1">
    <source>
        <dbReference type="Pfam" id="PF12867"/>
    </source>
</evidence>
<dbReference type="InterPro" id="IPR034660">
    <property type="entry name" value="DinB/YfiT-like"/>
</dbReference>